<dbReference type="PANTHER" id="PTHR30385:SF1">
    <property type="entry name" value="RNA POLYMERASE SIGMA-H FACTOR"/>
    <property type="match status" value="1"/>
</dbReference>
<evidence type="ECO:0000256" key="4">
    <source>
        <dbReference type="ARBA" id="ARBA00023082"/>
    </source>
</evidence>
<comment type="function">
    <text evidence="7">Sigma factors are initiation factors that promote the attachment of RNA polymerase to specific initiation sites and are then released. Sigma-S contributes to the protection against external stress, thus playing a role in cellular fitness and survival.</text>
</comment>
<keyword evidence="3" id="KW-0805">Transcription regulation</keyword>
<comment type="similarity">
    <text evidence="1">Belongs to the sigma-70 factor family.</text>
</comment>
<protein>
    <recommendedName>
        <fullName evidence="2">RNA polymerase sigma factor SigS</fullName>
    </recommendedName>
</protein>
<keyword evidence="4" id="KW-0731">Sigma factor</keyword>
<evidence type="ECO:0000313" key="9">
    <source>
        <dbReference type="EMBL" id="BBO23052.1"/>
    </source>
</evidence>
<feature type="domain" description="RNA polymerase sigma-70" evidence="8">
    <location>
        <begin position="45"/>
        <end position="58"/>
    </location>
</feature>
<evidence type="ECO:0000256" key="7">
    <source>
        <dbReference type="ARBA" id="ARBA00024701"/>
    </source>
</evidence>
<dbReference type="Proteomes" id="UP000662873">
    <property type="component" value="Chromosome"/>
</dbReference>
<dbReference type="PANTHER" id="PTHR30385">
    <property type="entry name" value="SIGMA FACTOR F FLAGELLAR"/>
    <property type="match status" value="1"/>
</dbReference>
<keyword evidence="6" id="KW-0804">Transcription</keyword>
<evidence type="ECO:0000256" key="3">
    <source>
        <dbReference type="ARBA" id="ARBA00023015"/>
    </source>
</evidence>
<organism evidence="9 10">
    <name type="scientific">Candidatus Nitrosymbiomonas proteolyticus</name>
    <dbReference type="NCBI Taxonomy" id="2608984"/>
    <lineage>
        <taxon>Bacteria</taxon>
        <taxon>Bacillati</taxon>
        <taxon>Armatimonadota</taxon>
        <taxon>Armatimonadota incertae sedis</taxon>
        <taxon>Candidatus Nitrosymbiomonas</taxon>
    </lineage>
</organism>
<evidence type="ECO:0000256" key="1">
    <source>
        <dbReference type="ARBA" id="ARBA00007788"/>
    </source>
</evidence>
<dbReference type="Gene3D" id="1.10.10.10">
    <property type="entry name" value="Winged helix-like DNA-binding domain superfamily/Winged helix DNA-binding domain"/>
    <property type="match status" value="1"/>
</dbReference>
<keyword evidence="5" id="KW-0238">DNA-binding</keyword>
<evidence type="ECO:0000256" key="2">
    <source>
        <dbReference type="ARBA" id="ARBA00021245"/>
    </source>
</evidence>
<dbReference type="GO" id="GO:0003677">
    <property type="term" value="F:DNA binding"/>
    <property type="evidence" value="ECO:0007669"/>
    <property type="project" value="UniProtKB-KW"/>
</dbReference>
<evidence type="ECO:0000256" key="6">
    <source>
        <dbReference type="ARBA" id="ARBA00023163"/>
    </source>
</evidence>
<dbReference type="NCBIfam" id="NF006148">
    <property type="entry name" value="PRK08295.1-5"/>
    <property type="match status" value="1"/>
</dbReference>
<dbReference type="NCBIfam" id="NF006145">
    <property type="entry name" value="PRK08295.1-2"/>
    <property type="match status" value="1"/>
</dbReference>
<dbReference type="InterPro" id="IPR016371">
    <property type="entry name" value="RNA_pol_sigma-H_factor"/>
</dbReference>
<dbReference type="GO" id="GO:0006352">
    <property type="term" value="P:DNA-templated transcription initiation"/>
    <property type="evidence" value="ECO:0007669"/>
    <property type="project" value="InterPro"/>
</dbReference>
<reference evidence="9" key="1">
    <citation type="journal article" name="DNA Res.">
        <title>The physiological potential of anammox bacteria as revealed by their core genome structure.</title>
        <authorList>
            <person name="Okubo T."/>
            <person name="Toyoda A."/>
            <person name="Fukuhara K."/>
            <person name="Uchiyama I."/>
            <person name="Harigaya Y."/>
            <person name="Kuroiwa M."/>
            <person name="Suzuki T."/>
            <person name="Murakami Y."/>
            <person name="Suwa Y."/>
            <person name="Takami H."/>
        </authorList>
    </citation>
    <scope>NUCLEOTIDE SEQUENCE</scope>
    <source>
        <strain evidence="9">317325-2</strain>
    </source>
</reference>
<dbReference type="InterPro" id="IPR007627">
    <property type="entry name" value="RNA_pol_sigma70_r2"/>
</dbReference>
<dbReference type="PIRSF" id="PIRSF002939">
    <property type="entry name" value="RNA_polymerase_sigma-H_factor"/>
    <property type="match status" value="1"/>
</dbReference>
<dbReference type="Gene3D" id="1.20.120.1810">
    <property type="match status" value="1"/>
</dbReference>
<dbReference type="Pfam" id="PF08281">
    <property type="entry name" value="Sigma70_r4_2"/>
    <property type="match status" value="1"/>
</dbReference>
<dbReference type="InterPro" id="IPR016032">
    <property type="entry name" value="Sig_transdc_resp-reg_C-effctor"/>
</dbReference>
<dbReference type="EMBL" id="AP021858">
    <property type="protein sequence ID" value="BBO23052.1"/>
    <property type="molecule type" value="Genomic_DNA"/>
</dbReference>
<dbReference type="Pfam" id="PF04542">
    <property type="entry name" value="Sigma70_r2"/>
    <property type="match status" value="1"/>
</dbReference>
<dbReference type="SUPFAM" id="SSF88946">
    <property type="entry name" value="Sigma2 domain of RNA polymerase sigma factors"/>
    <property type="match status" value="1"/>
</dbReference>
<dbReference type="PROSITE" id="PS00715">
    <property type="entry name" value="SIGMA70_1"/>
    <property type="match status" value="1"/>
</dbReference>
<dbReference type="NCBIfam" id="NF006147">
    <property type="entry name" value="PRK08295.1-4"/>
    <property type="match status" value="1"/>
</dbReference>
<dbReference type="InterPro" id="IPR013325">
    <property type="entry name" value="RNA_pol_sigma_r2"/>
</dbReference>
<sequence>MQDEEVVDLARGGDPSATEFLITRYRPLVENKAKAYFVMGADHDDVVQEGMIGLFKAIRDFRCDRLSKFRPFAELCVTRQIITAVKTATRQKHVPLNAYVSLNRALAGEVTDGSLLDILPDEAVESPDQQLFSQKLPQDLHTMVKHILSDLERCVLRCYLEGMTYREMSDALHCHTKSIDNALQRVKRKIGLLLRN</sequence>
<evidence type="ECO:0000313" key="10">
    <source>
        <dbReference type="Proteomes" id="UP000662873"/>
    </source>
</evidence>
<dbReference type="AlphaFoldDB" id="A0A809RTI8"/>
<dbReference type="KEGG" id="npy:NPRO_06470"/>
<dbReference type="InterPro" id="IPR014284">
    <property type="entry name" value="RNA_pol_sigma-70_dom"/>
</dbReference>
<accession>A0A809RTI8</accession>
<evidence type="ECO:0000259" key="8">
    <source>
        <dbReference type="PROSITE" id="PS00715"/>
    </source>
</evidence>
<gene>
    <name evidence="9" type="ORF">NPRO_06470</name>
</gene>
<dbReference type="NCBIfam" id="TIGR02937">
    <property type="entry name" value="sigma70-ECF"/>
    <property type="match status" value="1"/>
</dbReference>
<dbReference type="SUPFAM" id="SSF46894">
    <property type="entry name" value="C-terminal effector domain of the bipartite response regulators"/>
    <property type="match status" value="1"/>
</dbReference>
<evidence type="ECO:0000256" key="5">
    <source>
        <dbReference type="ARBA" id="ARBA00023125"/>
    </source>
</evidence>
<dbReference type="GO" id="GO:0016987">
    <property type="term" value="F:sigma factor activity"/>
    <property type="evidence" value="ECO:0007669"/>
    <property type="project" value="UniProtKB-KW"/>
</dbReference>
<dbReference type="InterPro" id="IPR036388">
    <property type="entry name" value="WH-like_DNA-bd_sf"/>
</dbReference>
<name>A0A809RTI8_9BACT</name>
<dbReference type="InterPro" id="IPR013249">
    <property type="entry name" value="RNA_pol_sigma70_r4_t2"/>
</dbReference>
<proteinExistence type="inferred from homology"/>
<dbReference type="InterPro" id="IPR000943">
    <property type="entry name" value="RNA_pol_sigma70"/>
</dbReference>